<organism evidence="1 2">
    <name type="scientific">Cetraspora pellucida</name>
    <dbReference type="NCBI Taxonomy" id="1433469"/>
    <lineage>
        <taxon>Eukaryota</taxon>
        <taxon>Fungi</taxon>
        <taxon>Fungi incertae sedis</taxon>
        <taxon>Mucoromycota</taxon>
        <taxon>Glomeromycotina</taxon>
        <taxon>Glomeromycetes</taxon>
        <taxon>Diversisporales</taxon>
        <taxon>Gigasporaceae</taxon>
        <taxon>Cetraspora</taxon>
    </lineage>
</organism>
<proteinExistence type="predicted"/>
<accession>A0ACA9QS81</accession>
<sequence>ELTFKKIPYKDLNMNTIMNFVKDGSREKITFGQATLEFQKLQKGLKETIIE</sequence>
<comment type="caution">
    <text evidence="1">The sequence shown here is derived from an EMBL/GenBank/DDBJ whole genome shotgun (WGS) entry which is preliminary data.</text>
</comment>
<protein>
    <submittedName>
        <fullName evidence="1">3270_t:CDS:1</fullName>
    </submittedName>
</protein>
<dbReference type="EMBL" id="CAJVPW010046687">
    <property type="protein sequence ID" value="CAG8758028.1"/>
    <property type="molecule type" value="Genomic_DNA"/>
</dbReference>
<reference evidence="1" key="1">
    <citation type="submission" date="2021-06" db="EMBL/GenBank/DDBJ databases">
        <authorList>
            <person name="Kallberg Y."/>
            <person name="Tangrot J."/>
            <person name="Rosling A."/>
        </authorList>
    </citation>
    <scope>NUCLEOTIDE SEQUENCE</scope>
    <source>
        <strain evidence="1">28 12/20/2015</strain>
    </source>
</reference>
<feature type="non-terminal residue" evidence="1">
    <location>
        <position position="51"/>
    </location>
</feature>
<name>A0ACA9QS81_9GLOM</name>
<gene>
    <name evidence="1" type="ORF">SPELUC_LOCUS14942</name>
</gene>
<keyword evidence="2" id="KW-1185">Reference proteome</keyword>
<dbReference type="Proteomes" id="UP000789366">
    <property type="component" value="Unassembled WGS sequence"/>
</dbReference>
<evidence type="ECO:0000313" key="2">
    <source>
        <dbReference type="Proteomes" id="UP000789366"/>
    </source>
</evidence>
<feature type="non-terminal residue" evidence="1">
    <location>
        <position position="1"/>
    </location>
</feature>
<evidence type="ECO:0000313" key="1">
    <source>
        <dbReference type="EMBL" id="CAG8758028.1"/>
    </source>
</evidence>